<feature type="transmembrane region" description="Helical" evidence="1">
    <location>
        <begin position="129"/>
        <end position="146"/>
    </location>
</feature>
<feature type="transmembrane region" description="Helical" evidence="1">
    <location>
        <begin position="100"/>
        <end position="117"/>
    </location>
</feature>
<protein>
    <recommendedName>
        <fullName evidence="4">O-Antigen ligase</fullName>
    </recommendedName>
</protein>
<evidence type="ECO:0000313" key="2">
    <source>
        <dbReference type="EMBL" id="AFZ49078.1"/>
    </source>
</evidence>
<dbReference type="HOGENOM" id="CLU_629932_0_0_3"/>
<keyword evidence="3" id="KW-1185">Reference proteome</keyword>
<dbReference type="OrthoDB" id="5877873at2"/>
<dbReference type="AlphaFoldDB" id="K9YSI7"/>
<dbReference type="PANTHER" id="PTHR37422:SF13">
    <property type="entry name" value="LIPOPOLYSACCHARIDE BIOSYNTHESIS PROTEIN PA4999-RELATED"/>
    <property type="match status" value="1"/>
</dbReference>
<dbReference type="RefSeq" id="WP_015228091.1">
    <property type="nucleotide sequence ID" value="NC_019780.1"/>
</dbReference>
<dbReference type="InterPro" id="IPR051533">
    <property type="entry name" value="WaaL-like"/>
</dbReference>
<gene>
    <name evidence="2" type="ORF">Dacsa_0271</name>
</gene>
<keyword evidence="1" id="KW-1133">Transmembrane helix</keyword>
<feature type="transmembrane region" description="Helical" evidence="1">
    <location>
        <begin position="177"/>
        <end position="193"/>
    </location>
</feature>
<dbReference type="eggNOG" id="ENOG50332X2">
    <property type="taxonomic scope" value="Bacteria"/>
</dbReference>
<feature type="transmembrane region" description="Helical" evidence="1">
    <location>
        <begin position="343"/>
        <end position="367"/>
    </location>
</feature>
<proteinExistence type="predicted"/>
<dbReference type="Proteomes" id="UP000010482">
    <property type="component" value="Chromosome"/>
</dbReference>
<evidence type="ECO:0008006" key="4">
    <source>
        <dbReference type="Google" id="ProtNLM"/>
    </source>
</evidence>
<keyword evidence="1" id="KW-0472">Membrane</keyword>
<feature type="transmembrane region" description="Helical" evidence="1">
    <location>
        <begin position="9"/>
        <end position="26"/>
    </location>
</feature>
<dbReference type="EMBL" id="CP003944">
    <property type="protein sequence ID" value="AFZ49078.1"/>
    <property type="molecule type" value="Genomic_DNA"/>
</dbReference>
<feature type="transmembrane region" description="Helical" evidence="1">
    <location>
        <begin position="67"/>
        <end position="88"/>
    </location>
</feature>
<feature type="transmembrane region" description="Helical" evidence="1">
    <location>
        <begin position="200"/>
        <end position="218"/>
    </location>
</feature>
<dbReference type="STRING" id="13035.Dacsa_0271"/>
<sequence>MAFSIKHEVIAIYLIFFYAIAFPIFYDRLGSAGAILINGGLIVFCSLYLFNFSRFKIPIHSDQEKKIILIIISVFGFYFFSISASTLLSERLIFRDLYELHRPVLYTLIFCSSLYFFKKIEHLKHLKILISLSFIIVVFLGINHYFRIEDSLSALYTKRQNIITERVSTPFPNPYDYSFYMLWPFCYFFIRSLTGNVLHVKVISAVLCLLSSTGVFLTQSRTGLILLVLEVFLILPVTLLIENTRNININIISKKIFQYPLIILLVICFTIIVYNFYASELSYLIVGIQRILLEGDLGTGQTRVNLMALALEKANNNFFVVLLGHGPSKAILENPEAGYAYFIYRYGFLTLILFFFLPLFLSCFYLIKIIRRKKTDSTIYMAILAWYLSLPVAYLSTNFTEQIRLSFLYYFLMGFIVKSYFLLSNKK</sequence>
<reference evidence="2" key="1">
    <citation type="submission" date="2012-04" db="EMBL/GenBank/DDBJ databases">
        <title>Finished genome of Dactylococcopsis salina PCC 8305.</title>
        <authorList>
            <consortium name="US DOE Joint Genome Institute"/>
            <person name="Gugger M."/>
            <person name="Coursin T."/>
            <person name="Rippka R."/>
            <person name="Tandeau De Marsac N."/>
            <person name="Huntemann M."/>
            <person name="Wei C.-L."/>
            <person name="Han J."/>
            <person name="Detter J.C."/>
            <person name="Han C."/>
            <person name="Tapia R."/>
            <person name="Daligault H."/>
            <person name="Chen A."/>
            <person name="Krypides N."/>
            <person name="Mavromatis K."/>
            <person name="Markowitz V."/>
            <person name="Szeto E."/>
            <person name="Ivanova N."/>
            <person name="Ovchinnikova G."/>
            <person name="Pagani I."/>
            <person name="Pati A."/>
            <person name="Goodwin L."/>
            <person name="Peters L."/>
            <person name="Pitluck S."/>
            <person name="Woyke T."/>
            <person name="Kerfeld C."/>
        </authorList>
    </citation>
    <scope>NUCLEOTIDE SEQUENCE [LARGE SCALE GENOMIC DNA]</scope>
    <source>
        <strain evidence="2">PCC 8305</strain>
    </source>
</reference>
<feature type="transmembrane region" description="Helical" evidence="1">
    <location>
        <begin position="403"/>
        <end position="423"/>
    </location>
</feature>
<accession>K9YSI7</accession>
<keyword evidence="1" id="KW-0812">Transmembrane</keyword>
<name>K9YSI7_DACS8</name>
<dbReference type="KEGG" id="dsl:Dacsa_0271"/>
<feature type="transmembrane region" description="Helical" evidence="1">
    <location>
        <begin position="224"/>
        <end position="244"/>
    </location>
</feature>
<organism evidence="2 3">
    <name type="scientific">Dactylococcopsis salina (strain PCC 8305)</name>
    <name type="common">Myxobactron salinum</name>
    <dbReference type="NCBI Taxonomy" id="13035"/>
    <lineage>
        <taxon>Bacteria</taxon>
        <taxon>Bacillati</taxon>
        <taxon>Cyanobacteriota</taxon>
        <taxon>Cyanophyceae</taxon>
        <taxon>Nodosilineales</taxon>
        <taxon>Cymatolegaceae</taxon>
        <taxon>Dactylococcopsis</taxon>
    </lineage>
</organism>
<dbReference type="PANTHER" id="PTHR37422">
    <property type="entry name" value="TEICHURONIC ACID BIOSYNTHESIS PROTEIN TUAE"/>
    <property type="match status" value="1"/>
</dbReference>
<evidence type="ECO:0000256" key="1">
    <source>
        <dbReference type="SAM" id="Phobius"/>
    </source>
</evidence>
<feature type="transmembrane region" description="Helical" evidence="1">
    <location>
        <begin position="379"/>
        <end position="397"/>
    </location>
</feature>
<feature type="transmembrane region" description="Helical" evidence="1">
    <location>
        <begin position="256"/>
        <end position="277"/>
    </location>
</feature>
<evidence type="ECO:0000313" key="3">
    <source>
        <dbReference type="Proteomes" id="UP000010482"/>
    </source>
</evidence>
<feature type="transmembrane region" description="Helical" evidence="1">
    <location>
        <begin position="32"/>
        <end position="55"/>
    </location>
</feature>
<dbReference type="PATRIC" id="fig|13035.3.peg.315"/>